<evidence type="ECO:0000256" key="2">
    <source>
        <dbReference type="ARBA" id="ARBA00023125"/>
    </source>
</evidence>
<keyword evidence="2 5" id="KW-0238">DNA-binding</keyword>
<dbReference type="Pfam" id="PF00392">
    <property type="entry name" value="GntR"/>
    <property type="match status" value="1"/>
</dbReference>
<evidence type="ECO:0000256" key="1">
    <source>
        <dbReference type="ARBA" id="ARBA00023015"/>
    </source>
</evidence>
<dbReference type="EMBL" id="JACIGK010000001">
    <property type="protein sequence ID" value="MBB4264459.1"/>
    <property type="molecule type" value="Genomic_DNA"/>
</dbReference>
<dbReference type="PROSITE" id="PS50949">
    <property type="entry name" value="HTH_GNTR"/>
    <property type="match status" value="1"/>
</dbReference>
<evidence type="ECO:0000313" key="6">
    <source>
        <dbReference type="Proteomes" id="UP000554286"/>
    </source>
</evidence>
<dbReference type="InterPro" id="IPR036390">
    <property type="entry name" value="WH_DNA-bd_sf"/>
</dbReference>
<dbReference type="Proteomes" id="UP000554286">
    <property type="component" value="Unassembled WGS sequence"/>
</dbReference>
<dbReference type="PANTHER" id="PTHR43537:SF24">
    <property type="entry name" value="GLUCONATE OPERON TRANSCRIPTIONAL REPRESSOR"/>
    <property type="match status" value="1"/>
</dbReference>
<evidence type="ECO:0000313" key="5">
    <source>
        <dbReference type="EMBL" id="MBB4264459.1"/>
    </source>
</evidence>
<gene>
    <name evidence="5" type="ORF">GGD89_000065</name>
</gene>
<evidence type="ECO:0000259" key="4">
    <source>
        <dbReference type="PROSITE" id="PS50949"/>
    </source>
</evidence>
<dbReference type="AlphaFoldDB" id="A0A7W6R9M1"/>
<sequence length="237" mass="26912">MSEPIGRSGTSQSETALGIIRDRILDLTLAPGSHIDERALMTRYGLGRTPTREALNRLASEGLVHLRANRGAFVRPLDLTETAHFFDAYFAAERLIGYFCRFDHHALVKDIMAIQDHHGAAIARNDLLDITRHNADFHLRIAEATDNSYVYDFSARVHAAARRMLFFVYRSEKELTVRRVFAREQQGIVGDHAEIIDCLRRTDRTALIDALTRHGQRFQGRLMTLIGHSDGATFQPW</sequence>
<dbReference type="InterPro" id="IPR011711">
    <property type="entry name" value="GntR_C"/>
</dbReference>
<keyword evidence="6" id="KW-1185">Reference proteome</keyword>
<accession>A0A7W6R9M1</accession>
<dbReference type="InterPro" id="IPR000524">
    <property type="entry name" value="Tscrpt_reg_HTH_GntR"/>
</dbReference>
<dbReference type="SMART" id="SM00345">
    <property type="entry name" value="HTH_GNTR"/>
    <property type="match status" value="1"/>
</dbReference>
<organism evidence="5 6">
    <name type="scientific">Roseospira visakhapatnamensis</name>
    <dbReference type="NCBI Taxonomy" id="390880"/>
    <lineage>
        <taxon>Bacteria</taxon>
        <taxon>Pseudomonadati</taxon>
        <taxon>Pseudomonadota</taxon>
        <taxon>Alphaproteobacteria</taxon>
        <taxon>Rhodospirillales</taxon>
        <taxon>Rhodospirillaceae</taxon>
        <taxon>Roseospira</taxon>
    </lineage>
</organism>
<keyword evidence="1" id="KW-0805">Transcription regulation</keyword>
<evidence type="ECO:0000256" key="3">
    <source>
        <dbReference type="ARBA" id="ARBA00023163"/>
    </source>
</evidence>
<dbReference type="PANTHER" id="PTHR43537">
    <property type="entry name" value="TRANSCRIPTIONAL REGULATOR, GNTR FAMILY"/>
    <property type="match status" value="1"/>
</dbReference>
<feature type="domain" description="HTH gntR-type" evidence="4">
    <location>
        <begin position="10"/>
        <end position="77"/>
    </location>
</feature>
<dbReference type="Gene3D" id="1.20.120.530">
    <property type="entry name" value="GntR ligand-binding domain-like"/>
    <property type="match status" value="1"/>
</dbReference>
<dbReference type="CDD" id="cd07377">
    <property type="entry name" value="WHTH_GntR"/>
    <property type="match status" value="1"/>
</dbReference>
<dbReference type="GO" id="GO:0003677">
    <property type="term" value="F:DNA binding"/>
    <property type="evidence" value="ECO:0007669"/>
    <property type="project" value="UniProtKB-KW"/>
</dbReference>
<dbReference type="Pfam" id="PF07729">
    <property type="entry name" value="FCD"/>
    <property type="match status" value="1"/>
</dbReference>
<dbReference type="GO" id="GO:0003700">
    <property type="term" value="F:DNA-binding transcription factor activity"/>
    <property type="evidence" value="ECO:0007669"/>
    <property type="project" value="InterPro"/>
</dbReference>
<dbReference type="SUPFAM" id="SSF46785">
    <property type="entry name" value="Winged helix' DNA-binding domain"/>
    <property type="match status" value="1"/>
</dbReference>
<comment type="caution">
    <text evidence="5">The sequence shown here is derived from an EMBL/GenBank/DDBJ whole genome shotgun (WGS) entry which is preliminary data.</text>
</comment>
<dbReference type="SUPFAM" id="SSF48008">
    <property type="entry name" value="GntR ligand-binding domain-like"/>
    <property type="match status" value="1"/>
</dbReference>
<dbReference type="InterPro" id="IPR008920">
    <property type="entry name" value="TF_FadR/GntR_C"/>
</dbReference>
<name>A0A7W6R9M1_9PROT</name>
<proteinExistence type="predicted"/>
<reference evidence="5 6" key="1">
    <citation type="submission" date="2020-08" db="EMBL/GenBank/DDBJ databases">
        <title>Genome sequencing of Purple Non-Sulfur Bacteria from various extreme environments.</title>
        <authorList>
            <person name="Mayer M."/>
        </authorList>
    </citation>
    <scope>NUCLEOTIDE SEQUENCE [LARGE SCALE GENOMIC DNA]</scope>
    <source>
        <strain evidence="5 6">JA131</strain>
    </source>
</reference>
<protein>
    <submittedName>
        <fullName evidence="5">DNA-binding GntR family transcriptional regulator</fullName>
    </submittedName>
</protein>
<dbReference type="RefSeq" id="WP_184042103.1">
    <property type="nucleotide sequence ID" value="NZ_JACIGK010000001.1"/>
</dbReference>
<keyword evidence="3" id="KW-0804">Transcription</keyword>
<dbReference type="InterPro" id="IPR036388">
    <property type="entry name" value="WH-like_DNA-bd_sf"/>
</dbReference>
<dbReference type="Gene3D" id="1.10.10.10">
    <property type="entry name" value="Winged helix-like DNA-binding domain superfamily/Winged helix DNA-binding domain"/>
    <property type="match status" value="1"/>
</dbReference>